<evidence type="ECO:0000256" key="2">
    <source>
        <dbReference type="SAM" id="SignalP"/>
    </source>
</evidence>
<evidence type="ECO:0000313" key="3">
    <source>
        <dbReference type="EMBL" id="MFC4294299.1"/>
    </source>
</evidence>
<proteinExistence type="predicted"/>
<keyword evidence="2" id="KW-0732">Signal</keyword>
<dbReference type="RefSeq" id="WP_379537755.1">
    <property type="nucleotide sequence ID" value="NZ_JBHSDR010000003.1"/>
</dbReference>
<evidence type="ECO:0000313" key="4">
    <source>
        <dbReference type="Proteomes" id="UP001595828"/>
    </source>
</evidence>
<feature type="region of interest" description="Disordered" evidence="1">
    <location>
        <begin position="92"/>
        <end position="114"/>
    </location>
</feature>
<protein>
    <submittedName>
        <fullName evidence="3">Uncharacterized protein</fullName>
    </submittedName>
</protein>
<dbReference type="EMBL" id="JBHSDR010000003">
    <property type="protein sequence ID" value="MFC4294299.1"/>
    <property type="molecule type" value="Genomic_DNA"/>
</dbReference>
<feature type="chain" id="PRO_5045573728" evidence="2">
    <location>
        <begin position="32"/>
        <end position="114"/>
    </location>
</feature>
<sequence length="114" mass="11757">MFARVFRPALTRLCAAFLLLTVGLQATPAMAIPLDRGHGSAFSAQTLDVALTAPRRAIAAAVAPLPLPPQPGNVVTPLAITETAAQRTVWPRATGPPKASVLLLQPGPRGPPPA</sequence>
<keyword evidence="4" id="KW-1185">Reference proteome</keyword>
<dbReference type="Proteomes" id="UP001595828">
    <property type="component" value="Unassembled WGS sequence"/>
</dbReference>
<comment type="caution">
    <text evidence="3">The sequence shown here is derived from an EMBL/GenBank/DDBJ whole genome shotgun (WGS) entry which is preliminary data.</text>
</comment>
<accession>A0ABV8RNL0</accession>
<organism evidence="3 4">
    <name type="scientific">Novosphingobium tardum</name>
    <dbReference type="NCBI Taxonomy" id="1538021"/>
    <lineage>
        <taxon>Bacteria</taxon>
        <taxon>Pseudomonadati</taxon>
        <taxon>Pseudomonadota</taxon>
        <taxon>Alphaproteobacteria</taxon>
        <taxon>Sphingomonadales</taxon>
        <taxon>Sphingomonadaceae</taxon>
        <taxon>Novosphingobium</taxon>
    </lineage>
</organism>
<name>A0ABV8RNL0_9SPHN</name>
<gene>
    <name evidence="3" type="ORF">ACFO0A_04415</name>
</gene>
<reference evidence="4" key="1">
    <citation type="journal article" date="2019" name="Int. J. Syst. Evol. Microbiol.">
        <title>The Global Catalogue of Microorganisms (GCM) 10K type strain sequencing project: providing services to taxonomists for standard genome sequencing and annotation.</title>
        <authorList>
            <consortium name="The Broad Institute Genomics Platform"/>
            <consortium name="The Broad Institute Genome Sequencing Center for Infectious Disease"/>
            <person name="Wu L."/>
            <person name="Ma J."/>
        </authorList>
    </citation>
    <scope>NUCLEOTIDE SEQUENCE [LARGE SCALE GENOMIC DNA]</scope>
    <source>
        <strain evidence="4">CGMCC 1.12989</strain>
    </source>
</reference>
<evidence type="ECO:0000256" key="1">
    <source>
        <dbReference type="SAM" id="MobiDB-lite"/>
    </source>
</evidence>
<feature type="signal peptide" evidence="2">
    <location>
        <begin position="1"/>
        <end position="31"/>
    </location>
</feature>